<dbReference type="Gene3D" id="1.10.357.10">
    <property type="entry name" value="Tetracycline Repressor, domain 2"/>
    <property type="match status" value="1"/>
</dbReference>
<evidence type="ECO:0000259" key="5">
    <source>
        <dbReference type="PROSITE" id="PS50977"/>
    </source>
</evidence>
<dbReference type="PANTHER" id="PTHR47506">
    <property type="entry name" value="TRANSCRIPTIONAL REGULATORY PROTEIN"/>
    <property type="match status" value="1"/>
</dbReference>
<dbReference type="KEGG" id="pdj:D0907_18670"/>
<organism evidence="6 7">
    <name type="scientific">Pseudoalteromonas lipolytica</name>
    <dbReference type="NCBI Taxonomy" id="570156"/>
    <lineage>
        <taxon>Bacteria</taxon>
        <taxon>Pseudomonadati</taxon>
        <taxon>Pseudomonadota</taxon>
        <taxon>Gammaproteobacteria</taxon>
        <taxon>Alteromonadales</taxon>
        <taxon>Pseudoalteromonadaceae</taxon>
        <taxon>Pseudoalteromonas</taxon>
    </lineage>
</organism>
<dbReference type="InterPro" id="IPR036271">
    <property type="entry name" value="Tet_transcr_reg_TetR-rel_C_sf"/>
</dbReference>
<evidence type="ECO:0000256" key="3">
    <source>
        <dbReference type="ARBA" id="ARBA00023163"/>
    </source>
</evidence>
<evidence type="ECO:0000313" key="6">
    <source>
        <dbReference type="EMBL" id="AXV67333.1"/>
    </source>
</evidence>
<dbReference type="GO" id="GO:0003677">
    <property type="term" value="F:DNA binding"/>
    <property type="evidence" value="ECO:0007669"/>
    <property type="project" value="UniProtKB-UniRule"/>
</dbReference>
<evidence type="ECO:0000313" key="7">
    <source>
        <dbReference type="Proteomes" id="UP000264605"/>
    </source>
</evidence>
<reference evidence="6 7" key="1">
    <citation type="submission" date="2018-08" db="EMBL/GenBank/DDBJ databases">
        <title>Draft genome sequence of Pseudoalteromonas donghaensis HJ51.</title>
        <authorList>
            <person name="Oh J."/>
            <person name="Roh D."/>
        </authorList>
    </citation>
    <scope>NUCLEOTIDE SEQUENCE [LARGE SCALE GENOMIC DNA]</scope>
    <source>
        <strain evidence="6 7">HJ51</strain>
        <plasmid evidence="6 7">unnamed1</plasmid>
    </source>
</reference>
<dbReference type="AlphaFoldDB" id="A0AAD0S451"/>
<name>A0AAD0S451_9GAMM</name>
<dbReference type="InterPro" id="IPR001647">
    <property type="entry name" value="HTH_TetR"/>
</dbReference>
<keyword evidence="2 4" id="KW-0238">DNA-binding</keyword>
<dbReference type="RefSeq" id="WP_118844998.1">
    <property type="nucleotide sequence ID" value="NZ_CP032091.1"/>
</dbReference>
<dbReference type="GeneID" id="99507511"/>
<geneLocation type="plasmid" evidence="6 7">
    <name>unnamed1</name>
</geneLocation>
<keyword evidence="6" id="KW-0614">Plasmid</keyword>
<keyword evidence="3" id="KW-0804">Transcription</keyword>
<feature type="domain" description="HTH tetR-type" evidence="5">
    <location>
        <begin position="2"/>
        <end position="62"/>
    </location>
</feature>
<dbReference type="Proteomes" id="UP000264605">
    <property type="component" value="Plasmid unnamed1"/>
</dbReference>
<feature type="DNA-binding region" description="H-T-H motif" evidence="4">
    <location>
        <begin position="25"/>
        <end position="44"/>
    </location>
</feature>
<proteinExistence type="predicted"/>
<dbReference type="InterPro" id="IPR009057">
    <property type="entry name" value="Homeodomain-like_sf"/>
</dbReference>
<dbReference type="PANTHER" id="PTHR47506:SF7">
    <property type="entry name" value="TRANSCRIPTIONAL REGULATORY PROTEIN"/>
    <property type="match status" value="1"/>
</dbReference>
<gene>
    <name evidence="6" type="ORF">D0907_18670</name>
</gene>
<protein>
    <submittedName>
        <fullName evidence="6">TetR/AcrR family transcriptional regulator</fullName>
    </submittedName>
</protein>
<dbReference type="PROSITE" id="PS50977">
    <property type="entry name" value="HTH_TETR_2"/>
    <property type="match status" value="1"/>
</dbReference>
<dbReference type="EMBL" id="CP032091">
    <property type="protein sequence ID" value="AXV67333.1"/>
    <property type="molecule type" value="Genomic_DNA"/>
</dbReference>
<dbReference type="Pfam" id="PF00440">
    <property type="entry name" value="TetR_N"/>
    <property type="match status" value="1"/>
</dbReference>
<sequence length="185" mass="20619">MNTTYTNILQHADALIQSNGFHGFSYADLAKELDIRKASIHHHFATKADLGIAFCQLKCEQLKQLESHLKTLPSAKARLQGYFAVFQSCANDGQMCGIYAMQTDLRLMAEPLQKQVLKMADLELNILSDILQVGLDNGEFNFKPTAYQQAVIICCAIKGALMLNRSEHHAGLFNQTCDAWIEVLA</sequence>
<dbReference type="SUPFAM" id="SSF46689">
    <property type="entry name" value="Homeodomain-like"/>
    <property type="match status" value="1"/>
</dbReference>
<accession>A0AAD0S451</accession>
<evidence type="ECO:0000256" key="2">
    <source>
        <dbReference type="ARBA" id="ARBA00023125"/>
    </source>
</evidence>
<evidence type="ECO:0000256" key="1">
    <source>
        <dbReference type="ARBA" id="ARBA00023015"/>
    </source>
</evidence>
<evidence type="ECO:0000256" key="4">
    <source>
        <dbReference type="PROSITE-ProRule" id="PRU00335"/>
    </source>
</evidence>
<dbReference type="SUPFAM" id="SSF48498">
    <property type="entry name" value="Tetracyclin repressor-like, C-terminal domain"/>
    <property type="match status" value="1"/>
</dbReference>
<keyword evidence="1" id="KW-0805">Transcription regulation</keyword>